<dbReference type="EMBL" id="JACAZH010000005">
    <property type="protein sequence ID" value="KAF7367518.1"/>
    <property type="molecule type" value="Genomic_DNA"/>
</dbReference>
<dbReference type="OrthoDB" id="2999760at2759"/>
<evidence type="ECO:0000256" key="1">
    <source>
        <dbReference type="SAM" id="MobiDB-lite"/>
    </source>
</evidence>
<protein>
    <recommendedName>
        <fullName evidence="4">Protein kinase domain-containing protein</fullName>
    </recommendedName>
</protein>
<feature type="compositionally biased region" description="Polar residues" evidence="1">
    <location>
        <begin position="27"/>
        <end position="37"/>
    </location>
</feature>
<sequence>MLLFTSSAFQINGGNFYDISGDMNIHSTQPTIEQGDSSPPLDSGLNPSSYRLSWERHGRQVEAATMVTRDLDRRLLLHDSDVQLPAAASASSLSVSTRLVGRQRDRRQLEAARVLPNGNLDRWLPLYESDEQLPPSASGSSLSGRACSFPHSHDSVPLLSNPLPSNGVSRDTPNYQPIHPGCRAAKYSSLDNQDRGRSPQKQLVFDDANSSFPARTNINTWEPRGCEIGTSSFLPLSLSMDLQLHSDPELSLVSTDNAAVHPGVVSAQASRFTRHIKLFVNPFSFLSSFFRGPRVNPEFPKPTGNHTRSDSEKKRRFIAAQTADRLVTNNYYISGGVGGAGGIGRDQGIGGGGGAGHGPTLNFYTPPQGEQSEFRTIRLGDIMLRKEIRPESPCGVVEFQNRSSPGAVVWRVYSGEIRGDPGPEWRQDVAKYAAIRHPYIMQLYGVVSTATLRAMVFHDGADQQWDDVGVD</sequence>
<dbReference type="Proteomes" id="UP000623467">
    <property type="component" value="Unassembled WGS sequence"/>
</dbReference>
<accession>A0A8H6YUS8</accession>
<dbReference type="AlphaFoldDB" id="A0A8H6YUS8"/>
<reference evidence="2" key="1">
    <citation type="submission" date="2020-05" db="EMBL/GenBank/DDBJ databases">
        <title>Mycena genomes resolve the evolution of fungal bioluminescence.</title>
        <authorList>
            <person name="Tsai I.J."/>
        </authorList>
    </citation>
    <scope>NUCLEOTIDE SEQUENCE</scope>
    <source>
        <strain evidence="2">160909Yilan</strain>
    </source>
</reference>
<evidence type="ECO:0000313" key="3">
    <source>
        <dbReference type="Proteomes" id="UP000623467"/>
    </source>
</evidence>
<evidence type="ECO:0008006" key="4">
    <source>
        <dbReference type="Google" id="ProtNLM"/>
    </source>
</evidence>
<evidence type="ECO:0000313" key="2">
    <source>
        <dbReference type="EMBL" id="KAF7367518.1"/>
    </source>
</evidence>
<name>A0A8H6YUS8_9AGAR</name>
<gene>
    <name evidence="2" type="ORF">MSAN_00814800</name>
</gene>
<feature type="region of interest" description="Disordered" evidence="1">
    <location>
        <begin position="349"/>
        <end position="370"/>
    </location>
</feature>
<organism evidence="2 3">
    <name type="scientific">Mycena sanguinolenta</name>
    <dbReference type="NCBI Taxonomy" id="230812"/>
    <lineage>
        <taxon>Eukaryota</taxon>
        <taxon>Fungi</taxon>
        <taxon>Dikarya</taxon>
        <taxon>Basidiomycota</taxon>
        <taxon>Agaricomycotina</taxon>
        <taxon>Agaricomycetes</taxon>
        <taxon>Agaricomycetidae</taxon>
        <taxon>Agaricales</taxon>
        <taxon>Marasmiineae</taxon>
        <taxon>Mycenaceae</taxon>
        <taxon>Mycena</taxon>
    </lineage>
</organism>
<keyword evidence="3" id="KW-1185">Reference proteome</keyword>
<feature type="region of interest" description="Disordered" evidence="1">
    <location>
        <begin position="27"/>
        <end position="49"/>
    </location>
</feature>
<comment type="caution">
    <text evidence="2">The sequence shown here is derived from an EMBL/GenBank/DDBJ whole genome shotgun (WGS) entry which is preliminary data.</text>
</comment>
<proteinExistence type="predicted"/>